<dbReference type="AlphaFoldDB" id="S9X5V1"/>
<protein>
    <submittedName>
        <fullName evidence="6">HRD ubiquitin ligase complex subunit</fullName>
    </submittedName>
</protein>
<dbReference type="eggNOG" id="KOG1550">
    <property type="taxonomic scope" value="Eukaryota"/>
</dbReference>
<dbReference type="STRING" id="653667.S9X5V1"/>
<evidence type="ECO:0000256" key="2">
    <source>
        <dbReference type="PROSITE-ProRule" id="PRU00339"/>
    </source>
</evidence>
<dbReference type="PANTHER" id="PTHR11102:SF160">
    <property type="entry name" value="ERAD-ASSOCIATED E3 UBIQUITIN-PROTEIN LIGASE COMPONENT HRD3"/>
    <property type="match status" value="1"/>
</dbReference>
<feature type="region of interest" description="Disordered" evidence="3">
    <location>
        <begin position="674"/>
        <end position="693"/>
    </location>
</feature>
<dbReference type="PROSITE" id="PS50005">
    <property type="entry name" value="TPR"/>
    <property type="match status" value="1"/>
</dbReference>
<sequence length="693" mass="78659">MLLFILIFCLSYSFQKCALGERLTFSYDPVDKKATSANSTEADLFGVADDIQPLLDLVTNATTTFVNNPKGLLYDAKAGDPKSQFLVGMLYAMGPDDRLIIQLPHDESLSTLYLEFSAKQNYTYALLALGYRYSAGIGTPKQLDKGISYYRQVSEQVTSLVRPLTHFARDMEKDYPVDVYDLYGRYSSDSSILHIRDDMLEYLKDYAVNGNNITAHFHLAAVYHRGHLGKPKNPALAVKHYLSALRLAYPGISEDYKKAIDQMYDLNKNGLPKKAMKDLDSIANTAFNLGCMELHGDFGKRNLTAAFNWFNFGRSLNHSSSLSALAYLYVMNYQVPLNESEAKQLLHNAFSQMDPIAYTILGKLAFSKNNIEEALMYFKKAFEGSHLEAALYLAYIYSNIDQEKAILFYENFISRTLQMYFDFRALSMDTKVKYFFTRLSAELGNPMSQVLAGKNTDPSKSYLKSAIFPFTNTTYREAQIALTYYTRAAVRHHVDSMIKVADFNQFGLGTPRDSCLAFSLYTQATMDRSSLAYWRLELSSRGLLAILLAKLRMKLTNPDTKLSVVYHAMGLVIMGVLKSVQKFILFLNSIFSRDHPKKNIDLLDNSFLQSFSQNSDGLKSMTPEPSTKSSDTLTSTFDMNSLDRRFIETLFVTLFVIIVGYILMKRHQQLRSHQVQVDNQTQNENIDRLPFDG</sequence>
<dbReference type="SUPFAM" id="SSF81901">
    <property type="entry name" value="HCP-like"/>
    <property type="match status" value="2"/>
</dbReference>
<feature type="signal peptide" evidence="5">
    <location>
        <begin position="1"/>
        <end position="20"/>
    </location>
</feature>
<dbReference type="PANTHER" id="PTHR11102">
    <property type="entry name" value="SEL-1-LIKE PROTEIN"/>
    <property type="match status" value="1"/>
</dbReference>
<feature type="compositionally biased region" description="Polar residues" evidence="3">
    <location>
        <begin position="674"/>
        <end position="684"/>
    </location>
</feature>
<dbReference type="InterPro" id="IPR011990">
    <property type="entry name" value="TPR-like_helical_dom_sf"/>
</dbReference>
<dbReference type="InterPro" id="IPR019734">
    <property type="entry name" value="TPR_rpt"/>
</dbReference>
<evidence type="ECO:0000256" key="1">
    <source>
        <dbReference type="ARBA" id="ARBA00038101"/>
    </source>
</evidence>
<dbReference type="RefSeq" id="XP_013026005.1">
    <property type="nucleotide sequence ID" value="XM_013170551.1"/>
</dbReference>
<reference evidence="6 7" key="1">
    <citation type="journal article" date="2011" name="Science">
        <title>Comparative functional genomics of the fission yeasts.</title>
        <authorList>
            <person name="Rhind N."/>
            <person name="Chen Z."/>
            <person name="Yassour M."/>
            <person name="Thompson D.A."/>
            <person name="Haas B.J."/>
            <person name="Habib N."/>
            <person name="Wapinski I."/>
            <person name="Roy S."/>
            <person name="Lin M.F."/>
            <person name="Heiman D.I."/>
            <person name="Young S.K."/>
            <person name="Furuya K."/>
            <person name="Guo Y."/>
            <person name="Pidoux A."/>
            <person name="Chen H.M."/>
            <person name="Robbertse B."/>
            <person name="Goldberg J.M."/>
            <person name="Aoki K."/>
            <person name="Bayne E.H."/>
            <person name="Berlin A.M."/>
            <person name="Desjardins C.A."/>
            <person name="Dobbs E."/>
            <person name="Dukaj L."/>
            <person name="Fan L."/>
            <person name="FitzGerald M.G."/>
            <person name="French C."/>
            <person name="Gujja S."/>
            <person name="Hansen K."/>
            <person name="Keifenheim D."/>
            <person name="Levin J.Z."/>
            <person name="Mosher R.A."/>
            <person name="Mueller C.A."/>
            <person name="Pfiffner J."/>
            <person name="Priest M."/>
            <person name="Russ C."/>
            <person name="Smialowska A."/>
            <person name="Swoboda P."/>
            <person name="Sykes S.M."/>
            <person name="Vaughn M."/>
            <person name="Vengrova S."/>
            <person name="Yoder R."/>
            <person name="Zeng Q."/>
            <person name="Allshire R."/>
            <person name="Baulcombe D."/>
            <person name="Birren B.W."/>
            <person name="Brown W."/>
            <person name="Ekwall K."/>
            <person name="Kellis M."/>
            <person name="Leatherwood J."/>
            <person name="Levin H."/>
            <person name="Margalit H."/>
            <person name="Martienssen R."/>
            <person name="Nieduszynski C.A."/>
            <person name="Spatafora J.W."/>
            <person name="Friedman N."/>
            <person name="Dalgaard J.Z."/>
            <person name="Baumann P."/>
            <person name="Niki H."/>
            <person name="Regev A."/>
            <person name="Nusbaum C."/>
        </authorList>
    </citation>
    <scope>NUCLEOTIDE SEQUENCE [LARGE SCALE GENOMIC DNA]</scope>
    <source>
        <strain evidence="7">OY26 / ATCC MYA-4695 / CBS 11777 / NBRC 106824 / NRRL Y48691</strain>
    </source>
</reference>
<keyword evidence="4" id="KW-1133">Transmembrane helix</keyword>
<keyword evidence="4" id="KW-0812">Transmembrane</keyword>
<dbReference type="OMA" id="SLAYWRL"/>
<dbReference type="HOGENOM" id="CLU_386442_0_0_1"/>
<dbReference type="InterPro" id="IPR050767">
    <property type="entry name" value="Sel1_AlgK"/>
</dbReference>
<evidence type="ECO:0000313" key="6">
    <source>
        <dbReference type="EMBL" id="EPY49171.1"/>
    </source>
</evidence>
<evidence type="ECO:0000313" key="7">
    <source>
        <dbReference type="Proteomes" id="UP000015464"/>
    </source>
</evidence>
<dbReference type="GeneID" id="25038786"/>
<dbReference type="GO" id="GO:0016874">
    <property type="term" value="F:ligase activity"/>
    <property type="evidence" value="ECO:0007669"/>
    <property type="project" value="UniProtKB-KW"/>
</dbReference>
<accession>S9X5V1</accession>
<organism evidence="6 7">
    <name type="scientific">Schizosaccharomyces cryophilus (strain OY26 / ATCC MYA-4695 / CBS 11777 / NBRC 106824 / NRRL Y48691)</name>
    <name type="common">Fission yeast</name>
    <dbReference type="NCBI Taxonomy" id="653667"/>
    <lineage>
        <taxon>Eukaryota</taxon>
        <taxon>Fungi</taxon>
        <taxon>Dikarya</taxon>
        <taxon>Ascomycota</taxon>
        <taxon>Taphrinomycotina</taxon>
        <taxon>Schizosaccharomycetes</taxon>
        <taxon>Schizosaccharomycetales</taxon>
        <taxon>Schizosaccharomycetaceae</taxon>
        <taxon>Schizosaccharomyces</taxon>
    </lineage>
</organism>
<dbReference type="Proteomes" id="UP000015464">
    <property type="component" value="Unassembled WGS sequence"/>
</dbReference>
<evidence type="ECO:0000256" key="3">
    <source>
        <dbReference type="SAM" id="MobiDB-lite"/>
    </source>
</evidence>
<evidence type="ECO:0000256" key="5">
    <source>
        <dbReference type="SAM" id="SignalP"/>
    </source>
</evidence>
<comment type="similarity">
    <text evidence="1">Belongs to the sel-1 family.</text>
</comment>
<dbReference type="InterPro" id="IPR006597">
    <property type="entry name" value="Sel1-like"/>
</dbReference>
<dbReference type="OrthoDB" id="27934at2759"/>
<keyword evidence="7" id="KW-1185">Reference proteome</keyword>
<name>S9X5V1_SCHCR</name>
<evidence type="ECO:0000256" key="4">
    <source>
        <dbReference type="SAM" id="Phobius"/>
    </source>
</evidence>
<dbReference type="SMART" id="SM00671">
    <property type="entry name" value="SEL1"/>
    <property type="match status" value="8"/>
</dbReference>
<keyword evidence="4" id="KW-0472">Membrane</keyword>
<dbReference type="Gene3D" id="1.25.40.10">
    <property type="entry name" value="Tetratricopeptide repeat domain"/>
    <property type="match status" value="1"/>
</dbReference>
<feature type="chain" id="PRO_5004572927" evidence="5">
    <location>
        <begin position="21"/>
        <end position="693"/>
    </location>
</feature>
<keyword evidence="6" id="KW-0436">Ligase</keyword>
<dbReference type="Pfam" id="PF08238">
    <property type="entry name" value="Sel1"/>
    <property type="match status" value="6"/>
</dbReference>
<proteinExistence type="inferred from homology"/>
<gene>
    <name evidence="6" type="ORF">SPOG_04473</name>
</gene>
<feature type="repeat" description="TPR" evidence="2">
    <location>
        <begin position="355"/>
        <end position="388"/>
    </location>
</feature>
<dbReference type="EMBL" id="KE546996">
    <property type="protein sequence ID" value="EPY49171.1"/>
    <property type="molecule type" value="Genomic_DNA"/>
</dbReference>
<feature type="transmembrane region" description="Helical" evidence="4">
    <location>
        <begin position="646"/>
        <end position="664"/>
    </location>
</feature>
<keyword evidence="2" id="KW-0802">TPR repeat</keyword>
<feature type="region of interest" description="Disordered" evidence="3">
    <location>
        <begin position="615"/>
        <end position="634"/>
    </location>
</feature>
<keyword evidence="5" id="KW-0732">Signal</keyword>